<evidence type="ECO:0000313" key="2">
    <source>
        <dbReference type="EMBL" id="MBB4533749.1"/>
    </source>
</evidence>
<evidence type="ECO:0000313" key="4">
    <source>
        <dbReference type="Proteomes" id="UP000557344"/>
    </source>
</evidence>
<reference evidence="3 4" key="1">
    <citation type="submission" date="2020-08" db="EMBL/GenBank/DDBJ databases">
        <title>Genomic Encyclopedia of Type Strains, Phase IV (KMG-V): Genome sequencing to study the core and pangenomes of soil and plant-associated prokaryotes.</title>
        <authorList>
            <person name="Whitman W."/>
        </authorList>
    </citation>
    <scope>NUCLEOTIDE SEQUENCE [LARGE SCALE GENOMIC DNA]</scope>
    <source>
        <strain evidence="1 4">SEMIA 471</strain>
        <strain evidence="2 3">SEMIA 489</strain>
    </source>
</reference>
<name>A0A7W7ECU9_RHIET</name>
<sequence length="50" mass="5527">MPAPRCWFSPTREGRLFEYEQLGLVASLADKLQAGQLQLYCIEGLAADGL</sequence>
<dbReference type="Proteomes" id="UP000523431">
    <property type="component" value="Unassembled WGS sequence"/>
</dbReference>
<organism evidence="2 3">
    <name type="scientific">Rhizobium etli</name>
    <dbReference type="NCBI Taxonomy" id="29449"/>
    <lineage>
        <taxon>Bacteria</taxon>
        <taxon>Pseudomonadati</taxon>
        <taxon>Pseudomonadota</taxon>
        <taxon>Alphaproteobacteria</taxon>
        <taxon>Hyphomicrobiales</taxon>
        <taxon>Rhizobiaceae</taxon>
        <taxon>Rhizobium/Agrobacterium group</taxon>
        <taxon>Rhizobium</taxon>
    </lineage>
</organism>
<dbReference type="EMBL" id="JACIHU010000001">
    <property type="protein sequence ID" value="MBB4477917.1"/>
    <property type="molecule type" value="Genomic_DNA"/>
</dbReference>
<dbReference type="AlphaFoldDB" id="A0A7W7ECU9"/>
<dbReference type="Proteomes" id="UP000557344">
    <property type="component" value="Unassembled WGS sequence"/>
</dbReference>
<evidence type="ECO:0000313" key="3">
    <source>
        <dbReference type="Proteomes" id="UP000523431"/>
    </source>
</evidence>
<accession>A0A7W7ECU9</accession>
<protein>
    <submittedName>
        <fullName evidence="2">Esterase/lipase superfamily enzyme</fullName>
    </submittedName>
</protein>
<gene>
    <name evidence="1" type="ORF">GGE46_000458</name>
    <name evidence="2" type="ORF">GGE57_000458</name>
</gene>
<evidence type="ECO:0000313" key="1">
    <source>
        <dbReference type="EMBL" id="MBB4477917.1"/>
    </source>
</evidence>
<dbReference type="EMBL" id="JACIID010000001">
    <property type="protein sequence ID" value="MBB4533749.1"/>
    <property type="molecule type" value="Genomic_DNA"/>
</dbReference>
<proteinExistence type="predicted"/>
<comment type="caution">
    <text evidence="2">The sequence shown here is derived from an EMBL/GenBank/DDBJ whole genome shotgun (WGS) entry which is preliminary data.</text>
</comment>